<dbReference type="InterPro" id="IPR016024">
    <property type="entry name" value="ARM-type_fold"/>
</dbReference>
<feature type="coiled-coil region" evidence="2">
    <location>
        <begin position="342"/>
        <end position="369"/>
    </location>
</feature>
<dbReference type="SMART" id="SM00028">
    <property type="entry name" value="TPR"/>
    <property type="match status" value="4"/>
</dbReference>
<feature type="signal peptide" evidence="3">
    <location>
        <begin position="1"/>
        <end position="20"/>
    </location>
</feature>
<proteinExistence type="predicted"/>
<organism evidence="4 5">
    <name type="scientific">Gimesia aquarii</name>
    <dbReference type="NCBI Taxonomy" id="2527964"/>
    <lineage>
        <taxon>Bacteria</taxon>
        <taxon>Pseudomonadati</taxon>
        <taxon>Planctomycetota</taxon>
        <taxon>Planctomycetia</taxon>
        <taxon>Planctomycetales</taxon>
        <taxon>Planctomycetaceae</taxon>
        <taxon>Gimesia</taxon>
    </lineage>
</organism>
<dbReference type="InterPro" id="IPR004155">
    <property type="entry name" value="PBS_lyase_HEAT"/>
</dbReference>
<evidence type="ECO:0000256" key="3">
    <source>
        <dbReference type="SAM" id="SignalP"/>
    </source>
</evidence>
<dbReference type="Gene3D" id="1.25.40.10">
    <property type="entry name" value="Tetratricopeptide repeat domain"/>
    <property type="match status" value="1"/>
</dbReference>
<dbReference type="GO" id="GO:0016491">
    <property type="term" value="F:oxidoreductase activity"/>
    <property type="evidence" value="ECO:0007669"/>
    <property type="project" value="TreeGrafter"/>
</dbReference>
<dbReference type="PANTHER" id="PTHR12697">
    <property type="entry name" value="PBS LYASE HEAT-LIKE PROTEIN"/>
    <property type="match status" value="1"/>
</dbReference>
<name>A0A517W3J1_9PLAN</name>
<dbReference type="Pfam" id="PF13646">
    <property type="entry name" value="HEAT_2"/>
    <property type="match status" value="1"/>
</dbReference>
<accession>A0A517W3J1</accession>
<keyword evidence="1" id="KW-0802">TPR repeat</keyword>
<evidence type="ECO:0000256" key="2">
    <source>
        <dbReference type="SAM" id="Coils"/>
    </source>
</evidence>
<dbReference type="Proteomes" id="UP000318704">
    <property type="component" value="Chromosome"/>
</dbReference>
<evidence type="ECO:0000313" key="4">
    <source>
        <dbReference type="EMBL" id="QDT99824.1"/>
    </source>
</evidence>
<evidence type="ECO:0000313" key="5">
    <source>
        <dbReference type="Proteomes" id="UP000318704"/>
    </source>
</evidence>
<dbReference type="SUPFAM" id="SSF48371">
    <property type="entry name" value="ARM repeat"/>
    <property type="match status" value="1"/>
</dbReference>
<evidence type="ECO:0000256" key="1">
    <source>
        <dbReference type="PROSITE-ProRule" id="PRU00339"/>
    </source>
</evidence>
<dbReference type="PROSITE" id="PS50005">
    <property type="entry name" value="TPR"/>
    <property type="match status" value="2"/>
</dbReference>
<dbReference type="KEGG" id="gaw:V144x_53370"/>
<dbReference type="SUPFAM" id="SSF48452">
    <property type="entry name" value="TPR-like"/>
    <property type="match status" value="1"/>
</dbReference>
<protein>
    <submittedName>
        <fullName evidence="4">Tetratricopeptide repeat protein</fullName>
    </submittedName>
</protein>
<dbReference type="RefSeq" id="WP_144989677.1">
    <property type="nucleotide sequence ID" value="NZ_CP037920.1"/>
</dbReference>
<dbReference type="InterPro" id="IPR011990">
    <property type="entry name" value="TPR-like_helical_dom_sf"/>
</dbReference>
<dbReference type="InterPro" id="IPR011989">
    <property type="entry name" value="ARM-like"/>
</dbReference>
<sequence precursor="true">MKRCSIWAAVLSASVAVPFAGCSHMPTAMLPSSAKEKVLDSKMVVAQDLENKKEFEKAKKAYESIHKADPKHARACHRLAIVSYRLGEREKALEYFKQGHELTPENPELLSDYGYALYKMKQYKQAEGILKKSVKLDSQSERAITRLATVYGIQGKMKESYTELRKISSPAEAHEIVAHLHSQRGEKQLALSHYQKSLAISKREASGRGDLKKGSKAYELNQELLKRVEQNVAHLSSDPSLKSAQSKMQMVNHSQQKKRELTASVAEKDLFRKPVEKTSKKTIRKSIKKTPEIEVAETKDSPFRVIRERIVNPGAKQKVENPFLADPKLAESAFEKPKMEVAEKKQETQSKAKQQIDELDQLLARTKSRPEVKEEITFRKLTDEDVQKVERSIKAEKQTAQVTRDVQVARVDTKPVQKNIKQKRSAYELMRELQYELIADFTPPEEELIIEDKPEFQLVEQTEPQVASVPQREVENPFVNQTRQVTVQSPFEGRTIKLGKWKPVEPGMKAPEKTQVSTVSRQVEVQPVLKSKKTFVQNAIVSRPKPETAQPMTAADMCPAATGEVLKLVKQLDAHDVPTLKQAVQRLGAMESEATAATPALRSLTLHENMGVRIQCAFSLWKIEGNTDDSIPTLIDAMNSFVESDRSFAAAVLSQMGTQSQELTPILVRSLSDTNEYVRLHTAELLARNPEWQSQANKTLADCVVSKDVNIRWLATYSLADLKSQDDRVVAALSIALQDKASQVRAGAAYALGEIGPYAHKSIPELLKARFDSNSEVRVAAKNALSRVRRVSPPSAN</sequence>
<gene>
    <name evidence="4" type="ORF">V144x_53370</name>
</gene>
<dbReference type="EMBL" id="CP037920">
    <property type="protein sequence ID" value="QDT99824.1"/>
    <property type="molecule type" value="Genomic_DNA"/>
</dbReference>
<dbReference type="PANTHER" id="PTHR12697:SF5">
    <property type="entry name" value="DEOXYHYPUSINE HYDROXYLASE"/>
    <property type="match status" value="1"/>
</dbReference>
<feature type="repeat" description="TPR" evidence="1">
    <location>
        <begin position="107"/>
        <end position="140"/>
    </location>
</feature>
<dbReference type="InterPro" id="IPR019734">
    <property type="entry name" value="TPR_rpt"/>
</dbReference>
<feature type="repeat" description="TPR" evidence="1">
    <location>
        <begin position="73"/>
        <end position="106"/>
    </location>
</feature>
<keyword evidence="3" id="KW-0732">Signal</keyword>
<reference evidence="4 5" key="1">
    <citation type="submission" date="2019-03" db="EMBL/GenBank/DDBJ databases">
        <title>Deep-cultivation of Planctomycetes and their phenomic and genomic characterization uncovers novel biology.</title>
        <authorList>
            <person name="Wiegand S."/>
            <person name="Jogler M."/>
            <person name="Boedeker C."/>
            <person name="Pinto D."/>
            <person name="Vollmers J."/>
            <person name="Rivas-Marin E."/>
            <person name="Kohn T."/>
            <person name="Peeters S.H."/>
            <person name="Heuer A."/>
            <person name="Rast P."/>
            <person name="Oberbeckmann S."/>
            <person name="Bunk B."/>
            <person name="Jeske O."/>
            <person name="Meyerdierks A."/>
            <person name="Storesund J.E."/>
            <person name="Kallscheuer N."/>
            <person name="Luecker S."/>
            <person name="Lage O.M."/>
            <person name="Pohl T."/>
            <person name="Merkel B.J."/>
            <person name="Hornburger P."/>
            <person name="Mueller R.-W."/>
            <person name="Bruemmer F."/>
            <person name="Labrenz M."/>
            <person name="Spormann A.M."/>
            <person name="Op den Camp H."/>
            <person name="Overmann J."/>
            <person name="Amann R."/>
            <person name="Jetten M.S.M."/>
            <person name="Mascher T."/>
            <person name="Medema M.H."/>
            <person name="Devos D.P."/>
            <person name="Kaster A.-K."/>
            <person name="Ovreas L."/>
            <person name="Rohde M."/>
            <person name="Galperin M.Y."/>
            <person name="Jogler C."/>
        </authorList>
    </citation>
    <scope>NUCLEOTIDE SEQUENCE [LARGE SCALE GENOMIC DNA]</scope>
    <source>
        <strain evidence="4 5">V144</strain>
    </source>
</reference>
<dbReference type="Pfam" id="PF14559">
    <property type="entry name" value="TPR_19"/>
    <property type="match status" value="1"/>
</dbReference>
<keyword evidence="2" id="KW-0175">Coiled coil</keyword>
<dbReference type="AlphaFoldDB" id="A0A517W3J1"/>
<feature type="chain" id="PRO_5044492581" evidence="3">
    <location>
        <begin position="21"/>
        <end position="797"/>
    </location>
</feature>
<dbReference type="SMART" id="SM00567">
    <property type="entry name" value="EZ_HEAT"/>
    <property type="match status" value="4"/>
</dbReference>
<dbReference type="Gene3D" id="1.25.10.10">
    <property type="entry name" value="Leucine-rich Repeat Variant"/>
    <property type="match status" value="2"/>
</dbReference>